<dbReference type="PANTHER" id="PTHR43162">
    <property type="match status" value="1"/>
</dbReference>
<dbReference type="STRING" id="71717.A0A4Y7SXZ4"/>
<dbReference type="InterPro" id="IPR051604">
    <property type="entry name" value="Ergot_Alk_Oxidoreductase"/>
</dbReference>
<comment type="caution">
    <text evidence="2">The sequence shown here is derived from an EMBL/GenBank/DDBJ whole genome shotgun (WGS) entry which is preliminary data.</text>
</comment>
<dbReference type="SUPFAM" id="SSF51735">
    <property type="entry name" value="NAD(P)-binding Rossmann-fold domains"/>
    <property type="match status" value="1"/>
</dbReference>
<name>A0A4Y7SXZ4_COPMI</name>
<dbReference type="Gene3D" id="3.40.50.720">
    <property type="entry name" value="NAD(P)-binding Rossmann-like Domain"/>
    <property type="match status" value="1"/>
</dbReference>
<keyword evidence="3" id="KW-1185">Reference proteome</keyword>
<gene>
    <name evidence="2" type="ORF">FA13DRAFT_1756434</name>
</gene>
<reference evidence="2 3" key="1">
    <citation type="journal article" date="2019" name="Nat. Ecol. Evol.">
        <title>Megaphylogeny resolves global patterns of mushroom evolution.</title>
        <authorList>
            <person name="Varga T."/>
            <person name="Krizsan K."/>
            <person name="Foldi C."/>
            <person name="Dima B."/>
            <person name="Sanchez-Garcia M."/>
            <person name="Sanchez-Ramirez S."/>
            <person name="Szollosi G.J."/>
            <person name="Szarkandi J.G."/>
            <person name="Papp V."/>
            <person name="Albert L."/>
            <person name="Andreopoulos W."/>
            <person name="Angelini C."/>
            <person name="Antonin V."/>
            <person name="Barry K.W."/>
            <person name="Bougher N.L."/>
            <person name="Buchanan P."/>
            <person name="Buyck B."/>
            <person name="Bense V."/>
            <person name="Catcheside P."/>
            <person name="Chovatia M."/>
            <person name="Cooper J."/>
            <person name="Damon W."/>
            <person name="Desjardin D."/>
            <person name="Finy P."/>
            <person name="Geml J."/>
            <person name="Haridas S."/>
            <person name="Hughes K."/>
            <person name="Justo A."/>
            <person name="Karasinski D."/>
            <person name="Kautmanova I."/>
            <person name="Kiss B."/>
            <person name="Kocsube S."/>
            <person name="Kotiranta H."/>
            <person name="LaButti K.M."/>
            <person name="Lechner B.E."/>
            <person name="Liimatainen K."/>
            <person name="Lipzen A."/>
            <person name="Lukacs Z."/>
            <person name="Mihaltcheva S."/>
            <person name="Morgado L.N."/>
            <person name="Niskanen T."/>
            <person name="Noordeloos M.E."/>
            <person name="Ohm R.A."/>
            <person name="Ortiz-Santana B."/>
            <person name="Ovrebo C."/>
            <person name="Racz N."/>
            <person name="Riley R."/>
            <person name="Savchenko A."/>
            <person name="Shiryaev A."/>
            <person name="Soop K."/>
            <person name="Spirin V."/>
            <person name="Szebenyi C."/>
            <person name="Tomsovsky M."/>
            <person name="Tulloss R.E."/>
            <person name="Uehling J."/>
            <person name="Grigoriev I.V."/>
            <person name="Vagvolgyi C."/>
            <person name="Papp T."/>
            <person name="Martin F.M."/>
            <person name="Miettinen O."/>
            <person name="Hibbett D.S."/>
            <person name="Nagy L.G."/>
        </authorList>
    </citation>
    <scope>NUCLEOTIDE SEQUENCE [LARGE SCALE GENOMIC DNA]</scope>
    <source>
        <strain evidence="2 3">FP101781</strain>
    </source>
</reference>
<dbReference type="OrthoDB" id="419598at2759"/>
<sequence length="282" mass="31217">MTTLITGGGSATGVALAKLLKAAGHDVLFASRSGQRIPEGFAHVKLDWSDPTTFEALFSTGRDIQYVYLLLAGVWDPLPQVEPFIDLAVEKGVKRIVLLSASGKETERGPASIGLGQVHTYLHDKGVDYVALRPTWFSENFLRGDVHNIKADSELQSIHPKGRVPFIAVQDIAEAAFDAITNVDALPSRETTLIGPELVTYDEVAAAFTKTLGRPITHRIISSEDQVKRYMYVVPEQYARVLVKIEEKIEEGVEEQHLTDKRSRVGKIGIREWIQTHKDAFV</sequence>
<feature type="domain" description="NAD(P)-binding" evidence="1">
    <location>
        <begin position="7"/>
        <end position="182"/>
    </location>
</feature>
<dbReference type="Gene3D" id="3.90.25.10">
    <property type="entry name" value="UDP-galactose 4-epimerase, domain 1"/>
    <property type="match status" value="1"/>
</dbReference>
<evidence type="ECO:0000259" key="1">
    <source>
        <dbReference type="Pfam" id="PF13460"/>
    </source>
</evidence>
<evidence type="ECO:0000313" key="3">
    <source>
        <dbReference type="Proteomes" id="UP000298030"/>
    </source>
</evidence>
<dbReference type="PANTHER" id="PTHR43162:SF1">
    <property type="entry name" value="PRESTALK A DIFFERENTIATION PROTEIN A"/>
    <property type="match status" value="1"/>
</dbReference>
<dbReference type="AlphaFoldDB" id="A0A4Y7SXZ4"/>
<evidence type="ECO:0000313" key="2">
    <source>
        <dbReference type="EMBL" id="TEB26099.1"/>
    </source>
</evidence>
<dbReference type="Proteomes" id="UP000298030">
    <property type="component" value="Unassembled WGS sequence"/>
</dbReference>
<accession>A0A4Y7SXZ4</accession>
<dbReference type="InterPro" id="IPR016040">
    <property type="entry name" value="NAD(P)-bd_dom"/>
</dbReference>
<organism evidence="2 3">
    <name type="scientific">Coprinellus micaceus</name>
    <name type="common">Glistening ink-cap mushroom</name>
    <name type="synonym">Coprinus micaceus</name>
    <dbReference type="NCBI Taxonomy" id="71717"/>
    <lineage>
        <taxon>Eukaryota</taxon>
        <taxon>Fungi</taxon>
        <taxon>Dikarya</taxon>
        <taxon>Basidiomycota</taxon>
        <taxon>Agaricomycotina</taxon>
        <taxon>Agaricomycetes</taxon>
        <taxon>Agaricomycetidae</taxon>
        <taxon>Agaricales</taxon>
        <taxon>Agaricineae</taxon>
        <taxon>Psathyrellaceae</taxon>
        <taxon>Coprinellus</taxon>
    </lineage>
</organism>
<proteinExistence type="predicted"/>
<dbReference type="Pfam" id="PF13460">
    <property type="entry name" value="NAD_binding_10"/>
    <property type="match status" value="1"/>
</dbReference>
<dbReference type="EMBL" id="QPFP01000051">
    <property type="protein sequence ID" value="TEB26099.1"/>
    <property type="molecule type" value="Genomic_DNA"/>
</dbReference>
<protein>
    <submittedName>
        <fullName evidence="2">NmrA family protein</fullName>
    </submittedName>
</protein>
<dbReference type="InterPro" id="IPR036291">
    <property type="entry name" value="NAD(P)-bd_dom_sf"/>
</dbReference>